<sequence>MIKNYLVSASLLISSLFSAQGVGLDLNFAQNGVYA</sequence>
<evidence type="ECO:0000313" key="3">
    <source>
        <dbReference type="Proteomes" id="UP000255224"/>
    </source>
</evidence>
<feature type="signal peptide" evidence="1">
    <location>
        <begin position="1"/>
        <end position="19"/>
    </location>
</feature>
<evidence type="ECO:0008006" key="4">
    <source>
        <dbReference type="Google" id="ProtNLM"/>
    </source>
</evidence>
<dbReference type="AlphaFoldDB" id="A0A376DXQ6"/>
<accession>A0A376DXQ6</accession>
<keyword evidence="1" id="KW-0732">Signal</keyword>
<feature type="chain" id="PRO_5017011209" description="PorT family protein" evidence="1">
    <location>
        <begin position="20"/>
        <end position="35"/>
    </location>
</feature>
<name>A0A376DXQ6_CHRCU</name>
<protein>
    <recommendedName>
        <fullName evidence="4">PorT family protein</fullName>
    </recommendedName>
</protein>
<proteinExistence type="predicted"/>
<evidence type="ECO:0000256" key="1">
    <source>
        <dbReference type="SAM" id="SignalP"/>
    </source>
</evidence>
<evidence type="ECO:0000313" key="2">
    <source>
        <dbReference type="EMBL" id="STC97174.1"/>
    </source>
</evidence>
<organism evidence="2 3">
    <name type="scientific">Chryseobacterium carnipullorum</name>
    <dbReference type="NCBI Taxonomy" id="1124835"/>
    <lineage>
        <taxon>Bacteria</taxon>
        <taxon>Pseudomonadati</taxon>
        <taxon>Bacteroidota</taxon>
        <taxon>Flavobacteriia</taxon>
        <taxon>Flavobacteriales</taxon>
        <taxon>Weeksellaceae</taxon>
        <taxon>Chryseobacterium group</taxon>
        <taxon>Chryseobacterium</taxon>
    </lineage>
</organism>
<dbReference type="EMBL" id="UFVQ01000003">
    <property type="protein sequence ID" value="STC97174.1"/>
    <property type="molecule type" value="Genomic_DNA"/>
</dbReference>
<gene>
    <name evidence="2" type="ORF">NCTC13533_02363</name>
</gene>
<reference evidence="2 3" key="1">
    <citation type="submission" date="2018-06" db="EMBL/GenBank/DDBJ databases">
        <authorList>
            <consortium name="Pathogen Informatics"/>
            <person name="Doyle S."/>
        </authorList>
    </citation>
    <scope>NUCLEOTIDE SEQUENCE [LARGE SCALE GENOMIC DNA]</scope>
    <source>
        <strain evidence="2 3">NCTC13533</strain>
    </source>
</reference>
<dbReference type="Proteomes" id="UP000255224">
    <property type="component" value="Unassembled WGS sequence"/>
</dbReference>